<dbReference type="PANTHER" id="PTHR37018:SF1">
    <property type="entry name" value="CULTURE SPECIFIC PROTEIN, PUTATIVE (AFU_ORTHOLOGUE AFUA_2G00130)-RELATED"/>
    <property type="match status" value="1"/>
</dbReference>
<proteinExistence type="predicted"/>
<comment type="caution">
    <text evidence="3">The sequence shown here is derived from an EMBL/GenBank/DDBJ whole genome shotgun (WGS) entry which is preliminary data.</text>
</comment>
<dbReference type="PROSITE" id="PS50975">
    <property type="entry name" value="ATP_GRASP"/>
    <property type="match status" value="1"/>
</dbReference>
<dbReference type="InterPro" id="IPR011761">
    <property type="entry name" value="ATP-grasp"/>
</dbReference>
<gene>
    <name evidence="3" type="ORF">FHS16_004285</name>
</gene>
<organism evidence="3 4">
    <name type="scientific">Paenibacillus endophyticus</name>
    <dbReference type="NCBI Taxonomy" id="1294268"/>
    <lineage>
        <taxon>Bacteria</taxon>
        <taxon>Bacillati</taxon>
        <taxon>Bacillota</taxon>
        <taxon>Bacilli</taxon>
        <taxon>Bacillales</taxon>
        <taxon>Paenibacillaceae</taxon>
        <taxon>Paenibacillus</taxon>
    </lineage>
</organism>
<keyword evidence="4" id="KW-1185">Reference proteome</keyword>
<name>A0A7W5GBC2_9BACL</name>
<evidence type="ECO:0000313" key="4">
    <source>
        <dbReference type="Proteomes" id="UP000518605"/>
    </source>
</evidence>
<dbReference type="GO" id="GO:0005524">
    <property type="term" value="F:ATP binding"/>
    <property type="evidence" value="ECO:0007669"/>
    <property type="project" value="UniProtKB-UniRule"/>
</dbReference>
<dbReference type="GO" id="GO:0046872">
    <property type="term" value="F:metal ion binding"/>
    <property type="evidence" value="ECO:0007669"/>
    <property type="project" value="InterPro"/>
</dbReference>
<keyword evidence="1" id="KW-0067">ATP-binding</keyword>
<dbReference type="RefSeq" id="WP_183567204.1">
    <property type="nucleotide sequence ID" value="NZ_CBCSLB010000014.1"/>
</dbReference>
<evidence type="ECO:0000259" key="2">
    <source>
        <dbReference type="PROSITE" id="PS50975"/>
    </source>
</evidence>
<accession>A0A7W5GBC2</accession>
<evidence type="ECO:0000313" key="3">
    <source>
        <dbReference type="EMBL" id="MBB3154209.1"/>
    </source>
</evidence>
<protein>
    <recommendedName>
        <fullName evidence="2">ATP-grasp domain-containing protein</fullName>
    </recommendedName>
</protein>
<dbReference type="AlphaFoldDB" id="A0A7W5GBC2"/>
<evidence type="ECO:0000256" key="1">
    <source>
        <dbReference type="PROSITE-ProRule" id="PRU00409"/>
    </source>
</evidence>
<sequence>MDSVVHAGSFDSEAYWKDASSSKLPAILDEQRAYIVMAMDELLFPFCTPNDGLITRFSIDHAQRDYLNRIGFSFSHLECVDVQQGENIFHPLLRNIHYQRWLTRFQRIAPYAVLEQTTELLQLNFFEQILPSYDVVKHVNSKMYSTELSDQLTGVRRGIPVTNATELAAVCGEMLAAHGAALVKDPFGVSGNGNIKLKSHHAIERLTAYIRSQEHRGKVTTLVVEPLLKVARDFSCHFEIAPDGSTSFIGMQEILNHQFVYQGSAAMREDEKHELERKDYFQVMEQVGQALNRQGYFGPVCVDSMQLMDGTLIPIVEINARKSMGLINLYLNRALSNRRCQGVLSYLSVGYYKELDYGRFLREMQDASLLYPQSGGSGIVPLSSAALLVNQEERRKGGFRAEEGDHLIKGRLYISVFAENSEERQRLVAVLRTILMKLDVSIYD</sequence>
<dbReference type="Proteomes" id="UP000518605">
    <property type="component" value="Unassembled WGS sequence"/>
</dbReference>
<dbReference type="PANTHER" id="PTHR37018">
    <property type="entry name" value="CULTURE SPECIFIC PROTEIN, PUTATIVE (AFU_ORTHOLOGUE AFUA_2G00130)-RELATED"/>
    <property type="match status" value="1"/>
</dbReference>
<dbReference type="SUPFAM" id="SSF56059">
    <property type="entry name" value="Glutathione synthetase ATP-binding domain-like"/>
    <property type="match status" value="1"/>
</dbReference>
<feature type="domain" description="ATP-grasp" evidence="2">
    <location>
        <begin position="151"/>
        <end position="348"/>
    </location>
</feature>
<reference evidence="3 4" key="1">
    <citation type="submission" date="2020-08" db="EMBL/GenBank/DDBJ databases">
        <title>Genomic Encyclopedia of Type Strains, Phase III (KMG-III): the genomes of soil and plant-associated and newly described type strains.</title>
        <authorList>
            <person name="Whitman W."/>
        </authorList>
    </citation>
    <scope>NUCLEOTIDE SEQUENCE [LARGE SCALE GENOMIC DNA]</scope>
    <source>
        <strain evidence="3 4">CECT 8234</strain>
    </source>
</reference>
<dbReference type="InterPro" id="IPR053269">
    <property type="entry name" value="Asp-Met_ligase"/>
</dbReference>
<dbReference type="EMBL" id="JACHXW010000014">
    <property type="protein sequence ID" value="MBB3154209.1"/>
    <property type="molecule type" value="Genomic_DNA"/>
</dbReference>
<keyword evidence="1" id="KW-0547">Nucleotide-binding</keyword>